<dbReference type="PANTHER" id="PTHR24365">
    <property type="entry name" value="TOLL-LIKE RECEPTOR"/>
    <property type="match status" value="1"/>
</dbReference>
<dbReference type="Pfam" id="PF13855">
    <property type="entry name" value="LRR_8"/>
    <property type="match status" value="2"/>
</dbReference>
<dbReference type="SMART" id="SM00369">
    <property type="entry name" value="LRR_TYP"/>
    <property type="match status" value="8"/>
</dbReference>
<keyword evidence="6 9" id="KW-1133">Transmembrane helix</keyword>
<dbReference type="Pfam" id="PF13516">
    <property type="entry name" value="LRR_6"/>
    <property type="match status" value="1"/>
</dbReference>
<accession>A0A087UUL5</accession>
<dbReference type="PRINTS" id="PR00019">
    <property type="entry name" value="LEURICHRPT"/>
</dbReference>
<dbReference type="OMA" id="WICDCEN"/>
<dbReference type="InterPro" id="IPR000483">
    <property type="entry name" value="Cys-rich_flank_reg_C"/>
</dbReference>
<organism evidence="12 13">
    <name type="scientific">Stegodyphus mimosarum</name>
    <name type="common">African social velvet spider</name>
    <dbReference type="NCBI Taxonomy" id="407821"/>
    <lineage>
        <taxon>Eukaryota</taxon>
        <taxon>Metazoa</taxon>
        <taxon>Ecdysozoa</taxon>
        <taxon>Arthropoda</taxon>
        <taxon>Chelicerata</taxon>
        <taxon>Arachnida</taxon>
        <taxon>Araneae</taxon>
        <taxon>Araneomorphae</taxon>
        <taxon>Entelegynae</taxon>
        <taxon>Eresoidea</taxon>
        <taxon>Eresidae</taxon>
        <taxon>Stegodyphus</taxon>
    </lineage>
</organism>
<dbReference type="InterPro" id="IPR003591">
    <property type="entry name" value="Leu-rich_rpt_typical-subtyp"/>
</dbReference>
<dbReference type="STRING" id="407821.A0A087UUL5"/>
<dbReference type="Gene3D" id="3.80.10.10">
    <property type="entry name" value="Ribonuclease Inhibitor"/>
    <property type="match status" value="2"/>
</dbReference>
<dbReference type="OrthoDB" id="635273at2759"/>
<dbReference type="InterPro" id="IPR032675">
    <property type="entry name" value="LRR_dom_sf"/>
</dbReference>
<sequence>MQPTFKVKKKMSHTMTRIICFLFLLSCSTFTVATRVLCAAVCECENIEENGAVIADCSRAYLAIVPPVDDWPINVTHMDLNSNNISHLDVGMTHDFLQVLDLSHNNIRKIVQYAFDGLKGLRYLNLASNLIKTLEENTFYGLEHLESLNLSSNVLETLPDSIFYTFVGLQELSLASNPLVHIDPIHFNKLINLRWLDLSNIDGYSLAPNLYPTTAQLEFLDLSDNEYHDVPTDALRSAKKLRHLRMNENPIETLDRKSFVRLSSLEILELNYMENLKEVGERTFTDLVRLHTLEMKYNRRLKNINALAFEGLFNETRPTLQELDLEGNEITSFRKGNIQCAKMRKFNLQKNPLKCDCNLKWIKECQIQQIYAADLRCKGPADVAGALIINLSEDDFHCEYYESEMAHNFAHHERVVRSVSAGLGVVLLLMLALGIAFVFKWRDLKEWYKSRRGGQGAVYYVRARSNPREI</sequence>
<keyword evidence="8" id="KW-0325">Glycoprotein</keyword>
<evidence type="ECO:0000259" key="11">
    <source>
        <dbReference type="SMART" id="SM00082"/>
    </source>
</evidence>
<dbReference type="Proteomes" id="UP000054359">
    <property type="component" value="Unassembled WGS sequence"/>
</dbReference>
<dbReference type="EMBL" id="KK121699">
    <property type="protein sequence ID" value="KFM81054.1"/>
    <property type="molecule type" value="Genomic_DNA"/>
</dbReference>
<evidence type="ECO:0000256" key="6">
    <source>
        <dbReference type="ARBA" id="ARBA00022989"/>
    </source>
</evidence>
<keyword evidence="13" id="KW-1185">Reference proteome</keyword>
<dbReference type="PROSITE" id="PS51450">
    <property type="entry name" value="LRR"/>
    <property type="match status" value="3"/>
</dbReference>
<dbReference type="GO" id="GO:0038023">
    <property type="term" value="F:signaling receptor activity"/>
    <property type="evidence" value="ECO:0007669"/>
    <property type="project" value="TreeGrafter"/>
</dbReference>
<feature type="transmembrane region" description="Helical" evidence="9">
    <location>
        <begin position="419"/>
        <end position="439"/>
    </location>
</feature>
<evidence type="ECO:0000313" key="13">
    <source>
        <dbReference type="Proteomes" id="UP000054359"/>
    </source>
</evidence>
<evidence type="ECO:0000256" key="8">
    <source>
        <dbReference type="ARBA" id="ARBA00023180"/>
    </source>
</evidence>
<dbReference type="SMART" id="SM00082">
    <property type="entry name" value="LRRCT"/>
    <property type="match status" value="1"/>
</dbReference>
<dbReference type="AlphaFoldDB" id="A0A087UUL5"/>
<feature type="signal peptide" evidence="10">
    <location>
        <begin position="1"/>
        <end position="33"/>
    </location>
</feature>
<feature type="non-terminal residue" evidence="12">
    <location>
        <position position="470"/>
    </location>
</feature>
<keyword evidence="12" id="KW-0378">Hydrolase</keyword>
<keyword evidence="4 10" id="KW-0732">Signal</keyword>
<evidence type="ECO:0000256" key="4">
    <source>
        <dbReference type="ARBA" id="ARBA00022729"/>
    </source>
</evidence>
<keyword evidence="12" id="KW-0645">Protease</keyword>
<feature type="domain" description="LRRCT" evidence="11">
    <location>
        <begin position="351"/>
        <end position="399"/>
    </location>
</feature>
<keyword evidence="7 9" id="KW-0472">Membrane</keyword>
<name>A0A087UUL5_STEMI</name>
<keyword evidence="2" id="KW-0433">Leucine-rich repeat</keyword>
<keyword evidence="5" id="KW-0677">Repeat</keyword>
<dbReference type="InterPro" id="IPR001611">
    <property type="entry name" value="Leu-rich_rpt"/>
</dbReference>
<evidence type="ECO:0000256" key="2">
    <source>
        <dbReference type="ARBA" id="ARBA00022614"/>
    </source>
</evidence>
<proteinExistence type="predicted"/>
<evidence type="ECO:0000256" key="1">
    <source>
        <dbReference type="ARBA" id="ARBA00004167"/>
    </source>
</evidence>
<evidence type="ECO:0000256" key="7">
    <source>
        <dbReference type="ARBA" id="ARBA00023136"/>
    </source>
</evidence>
<dbReference type="GO" id="GO:0007165">
    <property type="term" value="P:signal transduction"/>
    <property type="evidence" value="ECO:0007669"/>
    <property type="project" value="TreeGrafter"/>
</dbReference>
<keyword evidence="12" id="KW-0121">Carboxypeptidase</keyword>
<dbReference type="PANTHER" id="PTHR24365:SF541">
    <property type="entry name" value="PROTEIN TOLL-RELATED"/>
    <property type="match status" value="1"/>
</dbReference>
<dbReference type="GO" id="GO:0004180">
    <property type="term" value="F:carboxypeptidase activity"/>
    <property type="evidence" value="ECO:0007669"/>
    <property type="project" value="UniProtKB-KW"/>
</dbReference>
<feature type="chain" id="PRO_5001830873" evidence="10">
    <location>
        <begin position="34"/>
        <end position="470"/>
    </location>
</feature>
<evidence type="ECO:0000256" key="5">
    <source>
        <dbReference type="ARBA" id="ARBA00022737"/>
    </source>
</evidence>
<dbReference type="GO" id="GO:0005886">
    <property type="term" value="C:plasma membrane"/>
    <property type="evidence" value="ECO:0007669"/>
    <property type="project" value="TreeGrafter"/>
</dbReference>
<reference evidence="12 13" key="1">
    <citation type="submission" date="2013-11" db="EMBL/GenBank/DDBJ databases">
        <title>Genome sequencing of Stegodyphus mimosarum.</title>
        <authorList>
            <person name="Bechsgaard J."/>
        </authorList>
    </citation>
    <scope>NUCLEOTIDE SEQUENCE [LARGE SCALE GENOMIC DNA]</scope>
</reference>
<protein>
    <submittedName>
        <fullName evidence="12">Carboxypeptidase N subunit 2</fullName>
    </submittedName>
</protein>
<evidence type="ECO:0000256" key="10">
    <source>
        <dbReference type="SAM" id="SignalP"/>
    </source>
</evidence>
<comment type="subcellular location">
    <subcellularLocation>
        <location evidence="1">Membrane</location>
        <topology evidence="1">Single-pass membrane protein</topology>
    </subcellularLocation>
</comment>
<evidence type="ECO:0000313" key="12">
    <source>
        <dbReference type="EMBL" id="KFM81054.1"/>
    </source>
</evidence>
<dbReference type="SUPFAM" id="SSF52058">
    <property type="entry name" value="L domain-like"/>
    <property type="match status" value="1"/>
</dbReference>
<keyword evidence="3 9" id="KW-0812">Transmembrane</keyword>
<evidence type="ECO:0000256" key="3">
    <source>
        <dbReference type="ARBA" id="ARBA00022692"/>
    </source>
</evidence>
<evidence type="ECO:0000256" key="9">
    <source>
        <dbReference type="SAM" id="Phobius"/>
    </source>
</evidence>
<gene>
    <name evidence="12" type="ORF">X975_06453</name>
</gene>